<feature type="domain" description="AAA+ ATPase" evidence="4">
    <location>
        <begin position="10"/>
        <end position="173"/>
    </location>
</feature>
<evidence type="ECO:0000256" key="3">
    <source>
        <dbReference type="ARBA" id="ARBA00022840"/>
    </source>
</evidence>
<sequence>VFPNTLEDSNVGVIGVCGWSGVGKTSLIKEVAKKVKGNIFVEVIMVNVTSCPNIPIIQGQIADRLGMKLEEKSESGKAARLRERLKNSKEKTLIILDNMGVKLDFSMLGIPFDNNDHSLTSYKGCKILMISDNKQLLLSQMDGKQIPTFCVEALMEEEAKMMFKNMAEMDDENTLFEALAAQIAKKSKGLPMMIVTIANALKYKSLPIWEDTYRKLESQNLTTMLEFTTKLSYDLLENEELQHFFLLCARMGHDALITDLVRYCIGLDLLHGVYTVAKSG</sequence>
<dbReference type="OMA" id="ESHANIH"/>
<keyword evidence="3" id="KW-0067">ATP-binding</keyword>
<dbReference type="SMART" id="SM00382">
    <property type="entry name" value="AAA"/>
    <property type="match status" value="1"/>
</dbReference>
<keyword evidence="1" id="KW-0547">Nucleotide-binding</keyword>
<dbReference type="STRING" id="3821.A0A151RKJ4"/>
<keyword evidence="2" id="KW-0611">Plant defense</keyword>
<dbReference type="SUPFAM" id="SSF52540">
    <property type="entry name" value="P-loop containing nucleoside triphosphate hydrolases"/>
    <property type="match status" value="1"/>
</dbReference>
<protein>
    <submittedName>
        <fullName evidence="5">Disease resistance protein At5g05400 family</fullName>
    </submittedName>
</protein>
<dbReference type="InterPro" id="IPR003593">
    <property type="entry name" value="AAA+_ATPase"/>
</dbReference>
<dbReference type="PANTHER" id="PTHR33463:SF196">
    <property type="entry name" value="NB-ARC DOMAIN DISEASE RESISTANCE PROTEIN"/>
    <property type="match status" value="1"/>
</dbReference>
<evidence type="ECO:0000256" key="2">
    <source>
        <dbReference type="ARBA" id="ARBA00022821"/>
    </source>
</evidence>
<dbReference type="GO" id="GO:0006952">
    <property type="term" value="P:defense response"/>
    <property type="evidence" value="ECO:0007669"/>
    <property type="project" value="UniProtKB-KW"/>
</dbReference>
<evidence type="ECO:0000259" key="4">
    <source>
        <dbReference type="SMART" id="SM00382"/>
    </source>
</evidence>
<dbReference type="EMBL" id="KQ483685">
    <property type="protein sequence ID" value="KYP43096.1"/>
    <property type="molecule type" value="Genomic_DNA"/>
</dbReference>
<accession>A0A151RKJ4</accession>
<dbReference type="Gramene" id="C.cajan_35989.t">
    <property type="protein sequence ID" value="C.cajan_35989.t"/>
    <property type="gene ID" value="C.cajan_35989"/>
</dbReference>
<organism evidence="5 6">
    <name type="scientific">Cajanus cajan</name>
    <name type="common">Pigeon pea</name>
    <name type="synonym">Cajanus indicus</name>
    <dbReference type="NCBI Taxonomy" id="3821"/>
    <lineage>
        <taxon>Eukaryota</taxon>
        <taxon>Viridiplantae</taxon>
        <taxon>Streptophyta</taxon>
        <taxon>Embryophyta</taxon>
        <taxon>Tracheophyta</taxon>
        <taxon>Spermatophyta</taxon>
        <taxon>Magnoliopsida</taxon>
        <taxon>eudicotyledons</taxon>
        <taxon>Gunneridae</taxon>
        <taxon>Pentapetalae</taxon>
        <taxon>rosids</taxon>
        <taxon>fabids</taxon>
        <taxon>Fabales</taxon>
        <taxon>Fabaceae</taxon>
        <taxon>Papilionoideae</taxon>
        <taxon>50 kb inversion clade</taxon>
        <taxon>NPAAA clade</taxon>
        <taxon>indigoferoid/millettioid clade</taxon>
        <taxon>Phaseoleae</taxon>
        <taxon>Cajanus</taxon>
    </lineage>
</organism>
<name>A0A151RKJ4_CAJCA</name>
<dbReference type="InterPro" id="IPR002182">
    <property type="entry name" value="NB-ARC"/>
</dbReference>
<dbReference type="Gene3D" id="3.40.50.300">
    <property type="entry name" value="P-loop containing nucleotide triphosphate hydrolases"/>
    <property type="match status" value="1"/>
</dbReference>
<dbReference type="AlphaFoldDB" id="A0A151RKJ4"/>
<dbReference type="InterPro" id="IPR050905">
    <property type="entry name" value="Plant_NBS-LRR"/>
</dbReference>
<keyword evidence="6" id="KW-1185">Reference proteome</keyword>
<dbReference type="InterPro" id="IPR027417">
    <property type="entry name" value="P-loop_NTPase"/>
</dbReference>
<dbReference type="PRINTS" id="PR00364">
    <property type="entry name" value="DISEASERSIST"/>
</dbReference>
<reference evidence="5" key="1">
    <citation type="journal article" date="2012" name="Nat. Biotechnol.">
        <title>Draft genome sequence of pigeonpea (Cajanus cajan), an orphan legume crop of resource-poor farmers.</title>
        <authorList>
            <person name="Varshney R.K."/>
            <person name="Chen W."/>
            <person name="Li Y."/>
            <person name="Bharti A.K."/>
            <person name="Saxena R.K."/>
            <person name="Schlueter J.A."/>
            <person name="Donoghue M.T."/>
            <person name="Azam S."/>
            <person name="Fan G."/>
            <person name="Whaley A.M."/>
            <person name="Farmer A.D."/>
            <person name="Sheridan J."/>
            <person name="Iwata A."/>
            <person name="Tuteja R."/>
            <person name="Penmetsa R.V."/>
            <person name="Wu W."/>
            <person name="Upadhyaya H.D."/>
            <person name="Yang S.P."/>
            <person name="Shah T."/>
            <person name="Saxena K.B."/>
            <person name="Michael T."/>
            <person name="McCombie W.R."/>
            <person name="Yang B."/>
            <person name="Zhang G."/>
            <person name="Yang H."/>
            <person name="Wang J."/>
            <person name="Spillane C."/>
            <person name="Cook D.R."/>
            <person name="May G.D."/>
            <person name="Xu X."/>
            <person name="Jackson S.A."/>
        </authorList>
    </citation>
    <scope>NUCLEOTIDE SEQUENCE [LARGE SCALE GENOMIC DNA]</scope>
</reference>
<dbReference type="InterPro" id="IPR042197">
    <property type="entry name" value="Apaf_helical"/>
</dbReference>
<dbReference type="GO" id="GO:0005524">
    <property type="term" value="F:ATP binding"/>
    <property type="evidence" value="ECO:0007669"/>
    <property type="project" value="UniProtKB-KW"/>
</dbReference>
<dbReference type="GO" id="GO:0043531">
    <property type="term" value="F:ADP binding"/>
    <property type="evidence" value="ECO:0007669"/>
    <property type="project" value="InterPro"/>
</dbReference>
<gene>
    <name evidence="5" type="ORF">KK1_035493</name>
</gene>
<evidence type="ECO:0000256" key="1">
    <source>
        <dbReference type="ARBA" id="ARBA00022741"/>
    </source>
</evidence>
<dbReference type="Gene3D" id="1.10.8.430">
    <property type="entry name" value="Helical domain of apoptotic protease-activating factors"/>
    <property type="match status" value="1"/>
</dbReference>
<dbReference type="Proteomes" id="UP000075243">
    <property type="component" value="Unassembled WGS sequence"/>
</dbReference>
<evidence type="ECO:0000313" key="5">
    <source>
        <dbReference type="EMBL" id="KYP43096.1"/>
    </source>
</evidence>
<feature type="non-terminal residue" evidence="5">
    <location>
        <position position="1"/>
    </location>
</feature>
<dbReference type="Pfam" id="PF00931">
    <property type="entry name" value="NB-ARC"/>
    <property type="match status" value="1"/>
</dbReference>
<proteinExistence type="predicted"/>
<evidence type="ECO:0000313" key="6">
    <source>
        <dbReference type="Proteomes" id="UP000075243"/>
    </source>
</evidence>
<dbReference type="PANTHER" id="PTHR33463">
    <property type="entry name" value="NB-ARC DOMAIN-CONTAINING PROTEIN-RELATED"/>
    <property type="match status" value="1"/>
</dbReference>